<feature type="region of interest" description="Disordered" evidence="2">
    <location>
        <begin position="77"/>
        <end position="116"/>
    </location>
</feature>
<dbReference type="PANTHER" id="PTHR47336:SF4">
    <property type="entry name" value="BHLH TRANSCRIPTION FACTOR (EUROFUNG)"/>
    <property type="match status" value="1"/>
</dbReference>
<feature type="compositionally biased region" description="Acidic residues" evidence="2">
    <location>
        <begin position="201"/>
        <end position="211"/>
    </location>
</feature>
<feature type="coiled-coil region" evidence="1">
    <location>
        <begin position="225"/>
        <end position="252"/>
    </location>
</feature>
<dbReference type="Proteomes" id="UP001211907">
    <property type="component" value="Unassembled WGS sequence"/>
</dbReference>
<dbReference type="SMART" id="SM00353">
    <property type="entry name" value="HLH"/>
    <property type="match status" value="1"/>
</dbReference>
<evidence type="ECO:0000313" key="5">
    <source>
        <dbReference type="EMBL" id="KAJ3126438.1"/>
    </source>
</evidence>
<feature type="compositionally biased region" description="Low complexity" evidence="2">
    <location>
        <begin position="133"/>
        <end position="142"/>
    </location>
</feature>
<keyword evidence="3" id="KW-0812">Transmembrane</keyword>
<keyword evidence="3" id="KW-1133">Transmembrane helix</keyword>
<accession>A0AAD5T2I2</accession>
<dbReference type="SUPFAM" id="SSF47459">
    <property type="entry name" value="HLH, helix-loop-helix DNA-binding domain"/>
    <property type="match status" value="1"/>
</dbReference>
<reference evidence="5" key="1">
    <citation type="submission" date="2020-05" db="EMBL/GenBank/DDBJ databases">
        <title>Phylogenomic resolution of chytrid fungi.</title>
        <authorList>
            <person name="Stajich J.E."/>
            <person name="Amses K."/>
            <person name="Simmons R."/>
            <person name="Seto K."/>
            <person name="Myers J."/>
            <person name="Bonds A."/>
            <person name="Quandt C.A."/>
            <person name="Barry K."/>
            <person name="Liu P."/>
            <person name="Grigoriev I."/>
            <person name="Longcore J.E."/>
            <person name="James T.Y."/>
        </authorList>
    </citation>
    <scope>NUCLEOTIDE SEQUENCE</scope>
    <source>
        <strain evidence="5">JEL0513</strain>
    </source>
</reference>
<dbReference type="InterPro" id="IPR011598">
    <property type="entry name" value="bHLH_dom"/>
</dbReference>
<feature type="transmembrane region" description="Helical" evidence="3">
    <location>
        <begin position="499"/>
        <end position="521"/>
    </location>
</feature>
<keyword evidence="3" id="KW-0472">Membrane</keyword>
<dbReference type="AlphaFoldDB" id="A0AAD5T2I2"/>
<feature type="region of interest" description="Disordered" evidence="2">
    <location>
        <begin position="281"/>
        <end position="305"/>
    </location>
</feature>
<dbReference type="InterPro" id="IPR036638">
    <property type="entry name" value="HLH_DNA-bd_sf"/>
</dbReference>
<feature type="compositionally biased region" description="Polar residues" evidence="2">
    <location>
        <begin position="181"/>
        <end position="192"/>
    </location>
</feature>
<feature type="region of interest" description="Disordered" evidence="2">
    <location>
        <begin position="133"/>
        <end position="158"/>
    </location>
</feature>
<feature type="compositionally biased region" description="Polar residues" evidence="2">
    <location>
        <begin position="281"/>
        <end position="297"/>
    </location>
</feature>
<dbReference type="PROSITE" id="PS50888">
    <property type="entry name" value="BHLH"/>
    <property type="match status" value="1"/>
</dbReference>
<keyword evidence="1" id="KW-0175">Coiled coil</keyword>
<gene>
    <name evidence="5" type="primary">SREBF1</name>
    <name evidence="5" type="ORF">HK100_010241</name>
</gene>
<evidence type="ECO:0000256" key="1">
    <source>
        <dbReference type="SAM" id="Coils"/>
    </source>
</evidence>
<protein>
    <submittedName>
        <fullName evidence="5">Sterol regulatory element-binding protein 1</fullName>
    </submittedName>
</protein>
<name>A0AAD5T2I2_9FUNG</name>
<dbReference type="GO" id="GO:0046983">
    <property type="term" value="F:protein dimerization activity"/>
    <property type="evidence" value="ECO:0007669"/>
    <property type="project" value="InterPro"/>
</dbReference>
<dbReference type="Gene3D" id="4.10.280.10">
    <property type="entry name" value="Helix-loop-helix DNA-binding domain"/>
    <property type="match status" value="1"/>
</dbReference>
<dbReference type="EMBL" id="JADGJH010000559">
    <property type="protein sequence ID" value="KAJ3126438.1"/>
    <property type="molecule type" value="Genomic_DNA"/>
</dbReference>
<feature type="domain" description="BHLH" evidence="4">
    <location>
        <begin position="152"/>
        <end position="235"/>
    </location>
</feature>
<dbReference type="PANTHER" id="PTHR47336">
    <property type="entry name" value="TRANSCRIPTION FACTOR HMS1-RELATED"/>
    <property type="match status" value="1"/>
</dbReference>
<dbReference type="Pfam" id="PF00010">
    <property type="entry name" value="HLH"/>
    <property type="match status" value="1"/>
</dbReference>
<sequence length="996" mass="107258">MEPQRESGDTNDVLLQRWQQIMMPASPCDSGHAAALTCADPFALPASLDLDFLATNILDMQAFPNLNVNSNPASAAVAAESESTAPQPAKRKRGRPPTEKSAKTKPSTKGSVIPSDASEALRSVTGALASVAGANSADAASSETLTEDAKNPRRVTHNVIERRYRNNLNQRIAELRDSVPALNQPSTGPATSKKSKQVALEGEDLGSDDEQGASSGSRLNKGTILKKATEYIHELEDQVRNLKEQMDGFKLRVSQTFGTNGDVLIKEFFASLPMPVISPAPATSKNAQSPVSVTANNKRQKVDPDGVQKVDPVTALANGLGTGIALMQQQQQQIQNWLAIQQQYQAAAAAAAAASVEAFKSLSTSPPPSVPSDGMTSPTPISPENAFGGLFMGNPMNGIFGVSNSEIVVDSITETSLSNENDAGQSIFNYLFDFGNYNGQSTAKNGVQMLAMMFMSASVLYAPSPFDISGDGFLHEHVVGKVLGRVDAAPVAKIQLAGWMLKLLVVLFGIGQIVIALFRFVTRKKADAKRVPKSESAKGSAMDQLRQLALQATFPTSISSSCSILKVSIELCRFVSCFVFGFGCTVDALASIGRRNKTRQWHAAVCRTSIRILDELAIGDTVSSIQLFKISLVALSHASMAESAISSIEMSKIKLTCAMILKLSSKRSSSGFFSVAINSLAGWLWNDGLAVIHEIIVEGDEEMKHANIPRWLMETATDSGSLWTMRYATEYFESDCWIACFEESSKMQQTATPSALFKTLFAFSESTLIPQILDDFAASSSSILTTKDASPSPTVLHGVQPTIPSTEVIETFLQHHNEALTIGDTKAAFMAASLTMMACWRQSLPVPHYITESWTKLLAAAETTGERKNLLSTKISSLALFTSAMVRCGKFELAVEAITRLDDLLGLYSSTIYSQRAMDDCERLIATVEFASLSWLLETLTGGLERCEGISVKAVARMRIVLPAIARKNVIGSKSMSNGDSVKCVMGWMNVVQQLI</sequence>
<comment type="caution">
    <text evidence="5">The sequence shown here is derived from an EMBL/GenBank/DDBJ whole genome shotgun (WGS) entry which is preliminary data.</text>
</comment>
<keyword evidence="6" id="KW-1185">Reference proteome</keyword>
<dbReference type="InterPro" id="IPR052099">
    <property type="entry name" value="Regulatory_TF_Diverse"/>
</dbReference>
<evidence type="ECO:0000259" key="4">
    <source>
        <dbReference type="PROSITE" id="PS50888"/>
    </source>
</evidence>
<organism evidence="5 6">
    <name type="scientific">Physocladia obscura</name>
    <dbReference type="NCBI Taxonomy" id="109957"/>
    <lineage>
        <taxon>Eukaryota</taxon>
        <taxon>Fungi</taxon>
        <taxon>Fungi incertae sedis</taxon>
        <taxon>Chytridiomycota</taxon>
        <taxon>Chytridiomycota incertae sedis</taxon>
        <taxon>Chytridiomycetes</taxon>
        <taxon>Chytridiales</taxon>
        <taxon>Chytriomycetaceae</taxon>
        <taxon>Physocladia</taxon>
    </lineage>
</organism>
<evidence type="ECO:0000256" key="3">
    <source>
        <dbReference type="SAM" id="Phobius"/>
    </source>
</evidence>
<proteinExistence type="predicted"/>
<evidence type="ECO:0000256" key="2">
    <source>
        <dbReference type="SAM" id="MobiDB-lite"/>
    </source>
</evidence>
<evidence type="ECO:0000313" key="6">
    <source>
        <dbReference type="Proteomes" id="UP001211907"/>
    </source>
</evidence>
<feature type="region of interest" description="Disordered" evidence="2">
    <location>
        <begin position="176"/>
        <end position="220"/>
    </location>
</feature>